<evidence type="ECO:0000256" key="5">
    <source>
        <dbReference type="ARBA" id="ARBA00022792"/>
    </source>
</evidence>
<feature type="region of interest" description="Disordered" evidence="14">
    <location>
        <begin position="465"/>
        <end position="492"/>
    </location>
</feature>
<evidence type="ECO:0000259" key="15">
    <source>
        <dbReference type="SMART" id="SM00382"/>
    </source>
</evidence>
<dbReference type="OrthoDB" id="10251412at2759"/>
<dbReference type="AlphaFoldDB" id="K5VTK0"/>
<keyword evidence="9" id="KW-0496">Mitochondrion</keyword>
<comment type="catalytic activity">
    <reaction evidence="11">
        <text>ATP + H2O = ADP + phosphate + H(+)</text>
        <dbReference type="Rhea" id="RHEA:13065"/>
        <dbReference type="ChEBI" id="CHEBI:15377"/>
        <dbReference type="ChEBI" id="CHEBI:15378"/>
        <dbReference type="ChEBI" id="CHEBI:30616"/>
        <dbReference type="ChEBI" id="CHEBI:43474"/>
        <dbReference type="ChEBI" id="CHEBI:456216"/>
    </reaction>
    <physiologicalReaction direction="left-to-right" evidence="11">
        <dbReference type="Rhea" id="RHEA:13066"/>
    </physiologicalReaction>
</comment>
<evidence type="ECO:0000256" key="12">
    <source>
        <dbReference type="RuleBase" id="RU003651"/>
    </source>
</evidence>
<evidence type="ECO:0000256" key="13">
    <source>
        <dbReference type="SAM" id="Coils"/>
    </source>
</evidence>
<dbReference type="Pfam" id="PF00004">
    <property type="entry name" value="AAA"/>
    <property type="match status" value="2"/>
</dbReference>
<dbReference type="PROSITE" id="PS00674">
    <property type="entry name" value="AAA"/>
    <property type="match status" value="1"/>
</dbReference>
<evidence type="ECO:0000313" key="18">
    <source>
        <dbReference type="Proteomes" id="UP000008370"/>
    </source>
</evidence>
<keyword evidence="6" id="KW-0378">Hydrolase</keyword>
<dbReference type="SMART" id="SM00382">
    <property type="entry name" value="AAA"/>
    <property type="match status" value="1"/>
</dbReference>
<dbReference type="HOGENOM" id="CLU_010189_3_0_1"/>
<evidence type="ECO:0000256" key="9">
    <source>
        <dbReference type="ARBA" id="ARBA00023128"/>
    </source>
</evidence>
<evidence type="ECO:0000256" key="11">
    <source>
        <dbReference type="ARBA" id="ARBA00048778"/>
    </source>
</evidence>
<evidence type="ECO:0000256" key="14">
    <source>
        <dbReference type="SAM" id="MobiDB-lite"/>
    </source>
</evidence>
<evidence type="ECO:0000256" key="3">
    <source>
        <dbReference type="ARBA" id="ARBA00022692"/>
    </source>
</evidence>
<organism evidence="17 18">
    <name type="scientific">Phanerochaete carnosa (strain HHB-10118-sp)</name>
    <name type="common">White-rot fungus</name>
    <name type="synonym">Peniophora carnosa</name>
    <dbReference type="NCBI Taxonomy" id="650164"/>
    <lineage>
        <taxon>Eukaryota</taxon>
        <taxon>Fungi</taxon>
        <taxon>Dikarya</taxon>
        <taxon>Basidiomycota</taxon>
        <taxon>Agaricomycotina</taxon>
        <taxon>Agaricomycetes</taxon>
        <taxon>Polyporales</taxon>
        <taxon>Phanerochaetaceae</taxon>
        <taxon>Phanerochaete</taxon>
    </lineage>
</organism>
<dbReference type="GO" id="GO:0005743">
    <property type="term" value="C:mitochondrial inner membrane"/>
    <property type="evidence" value="ECO:0007669"/>
    <property type="project" value="UniProtKB-SubCell"/>
</dbReference>
<dbReference type="InParanoid" id="K5VTK0"/>
<dbReference type="RefSeq" id="XP_007397481.1">
    <property type="nucleotide sequence ID" value="XM_007397419.1"/>
</dbReference>
<evidence type="ECO:0000313" key="17">
    <source>
        <dbReference type="EMBL" id="EKM54803.1"/>
    </source>
</evidence>
<evidence type="ECO:0008006" key="19">
    <source>
        <dbReference type="Google" id="ProtNLM"/>
    </source>
</evidence>
<evidence type="ECO:0000256" key="2">
    <source>
        <dbReference type="ARBA" id="ARBA00007448"/>
    </source>
</evidence>
<dbReference type="SUPFAM" id="SSF52540">
    <property type="entry name" value="P-loop containing nucleoside triphosphate hydrolases"/>
    <property type="match status" value="1"/>
</dbReference>
<feature type="compositionally biased region" description="Low complexity" evidence="14">
    <location>
        <begin position="465"/>
        <end position="484"/>
    </location>
</feature>
<evidence type="ECO:0000256" key="6">
    <source>
        <dbReference type="ARBA" id="ARBA00022801"/>
    </source>
</evidence>
<keyword evidence="5" id="KW-0999">Mitochondrion inner membrane</keyword>
<evidence type="ECO:0000259" key="16">
    <source>
        <dbReference type="SMART" id="SM01024"/>
    </source>
</evidence>
<evidence type="ECO:0000256" key="1">
    <source>
        <dbReference type="ARBA" id="ARBA00004434"/>
    </source>
</evidence>
<dbReference type="GO" id="GO:0016887">
    <property type="term" value="F:ATP hydrolysis activity"/>
    <property type="evidence" value="ECO:0007669"/>
    <property type="project" value="InterPro"/>
</dbReference>
<feature type="region of interest" description="Disordered" evidence="14">
    <location>
        <begin position="628"/>
        <end position="674"/>
    </location>
</feature>
<keyword evidence="7 12" id="KW-0067">ATP-binding</keyword>
<keyword evidence="3" id="KW-0812">Transmembrane</keyword>
<feature type="coiled-coil region" evidence="13">
    <location>
        <begin position="573"/>
        <end position="621"/>
    </location>
</feature>
<dbReference type="Pfam" id="PF08740">
    <property type="entry name" value="BCS1_N"/>
    <property type="match status" value="1"/>
</dbReference>
<feature type="compositionally biased region" description="Low complexity" evidence="14">
    <location>
        <begin position="86"/>
        <end position="102"/>
    </location>
</feature>
<dbReference type="SMART" id="SM01024">
    <property type="entry name" value="BCS1_N"/>
    <property type="match status" value="1"/>
</dbReference>
<feature type="region of interest" description="Disordered" evidence="14">
    <location>
        <begin position="314"/>
        <end position="350"/>
    </location>
</feature>
<dbReference type="InterPro" id="IPR003960">
    <property type="entry name" value="ATPase_AAA_CS"/>
</dbReference>
<keyword evidence="4 12" id="KW-0547">Nucleotide-binding</keyword>
<dbReference type="InterPro" id="IPR057495">
    <property type="entry name" value="AAA_lid_BCS1"/>
</dbReference>
<protein>
    <recommendedName>
        <fullName evidence="19">AAA+ ATPase domain-containing protein</fullName>
    </recommendedName>
</protein>
<dbReference type="Proteomes" id="UP000008370">
    <property type="component" value="Unassembled WGS sequence"/>
</dbReference>
<sequence>MDALKSLVQPLVGGGGGSSMIDGMKLVVLGGTVETARRMASSGWSHFINSFFLTAHFSEEDYPYDWLMLWLSRRPEWQRSREFETTTRTSTPGFGTRAGDNSFGDDDENDDDVPGKVKTRVVFQPTPNTTHTIFYRGHWLRVRRTRKQDPYGGSSEVLSVSVVARNNSILKQLVLQAKKEYEAEAVHRIQIYFADSHGCWRWTDSRHKRPMSSIVLNPGVKEMLLADTKDFLKSEKWYADRGIPFRRGYLLYGVPGSGKSSLIHAIAGELMLDIYVVSLSSSWINDSTLTTLMGRVPARCIVLLEDLDAAFTRSTSRDDESTSSPETKNSTSSSENTDSHSRSRRHKNDHLSDVNTLTLSGLLNALDGVAASEGRILFATTNHLERLDPALSRPGRMDVWVEFRNASKWQAELLFRNFFPSADDDDEVIEGDLEGVELPTPPSPSVESSASSTFSSLLSALSPATSSVSSWTSPSTPSTPTSSTMGSPRAQKANPLDALKNQAYLPPSVEEDIAAFKHTAPPLDGETLSKLAKQFADSMPDEEFSVAALQGYLLKSKSSPEKAADGAAAWVITERELRERLKKERELKEKQAREKRRQELLEQAAEKKKAEEEAAKLVAEQSKLGIVVPPPVVPVDLENKENAPQDDNSDSESSSGTSTPVEEPVPWIQVDGEN</sequence>
<dbReference type="Gene3D" id="3.40.50.300">
    <property type="entry name" value="P-loop containing nucleotide triphosphate hydrolases"/>
    <property type="match status" value="1"/>
</dbReference>
<comment type="subcellular location">
    <subcellularLocation>
        <location evidence="1">Mitochondrion inner membrane</location>
        <topology evidence="1">Single-pass membrane protein</topology>
    </subcellularLocation>
</comment>
<keyword evidence="13" id="KW-0175">Coiled coil</keyword>
<dbReference type="STRING" id="650164.K5VTK0"/>
<keyword evidence="8" id="KW-1133">Transmembrane helix</keyword>
<reference evidence="17 18" key="1">
    <citation type="journal article" date="2012" name="BMC Genomics">
        <title>Comparative genomics of the white-rot fungi, Phanerochaete carnosa and P. chrysosporium, to elucidate the genetic basis of the distinct wood types they colonize.</title>
        <authorList>
            <person name="Suzuki H."/>
            <person name="MacDonald J."/>
            <person name="Syed K."/>
            <person name="Salamov A."/>
            <person name="Hori C."/>
            <person name="Aerts A."/>
            <person name="Henrissat B."/>
            <person name="Wiebenga A."/>
            <person name="vanKuyk P.A."/>
            <person name="Barry K."/>
            <person name="Lindquist E."/>
            <person name="LaButti K."/>
            <person name="Lapidus A."/>
            <person name="Lucas S."/>
            <person name="Coutinho P."/>
            <person name="Gong Y."/>
            <person name="Samejima M."/>
            <person name="Mahadevan R."/>
            <person name="Abou-Zaid M."/>
            <person name="de Vries R.P."/>
            <person name="Igarashi K."/>
            <person name="Yadav J.S."/>
            <person name="Grigoriev I.V."/>
            <person name="Master E.R."/>
        </authorList>
    </citation>
    <scope>NUCLEOTIDE SEQUENCE [LARGE SCALE GENOMIC DNA]</scope>
    <source>
        <strain evidence="17 18">HHB-10118-sp</strain>
    </source>
</reference>
<dbReference type="CDD" id="cd19510">
    <property type="entry name" value="RecA-like_BCS1"/>
    <property type="match status" value="1"/>
</dbReference>
<evidence type="ECO:0000256" key="10">
    <source>
        <dbReference type="ARBA" id="ARBA00023136"/>
    </source>
</evidence>
<accession>K5VTK0</accession>
<feature type="compositionally biased region" description="Acidic residues" evidence="14">
    <location>
        <begin position="103"/>
        <end position="112"/>
    </location>
</feature>
<evidence type="ECO:0000256" key="7">
    <source>
        <dbReference type="ARBA" id="ARBA00022840"/>
    </source>
</evidence>
<dbReference type="InterPro" id="IPR003959">
    <property type="entry name" value="ATPase_AAA_core"/>
</dbReference>
<keyword evidence="18" id="KW-1185">Reference proteome</keyword>
<dbReference type="KEGG" id="pco:PHACADRAFT_258919"/>
<proteinExistence type="inferred from homology"/>
<gene>
    <name evidence="17" type="ORF">PHACADRAFT_258919</name>
</gene>
<comment type="similarity">
    <text evidence="2">Belongs to the AAA ATPase family. BCS1 subfamily.</text>
</comment>
<dbReference type="InterPro" id="IPR027417">
    <property type="entry name" value="P-loop_NTPase"/>
</dbReference>
<dbReference type="InterPro" id="IPR050747">
    <property type="entry name" value="Mitochondrial_chaperone_BCS1"/>
</dbReference>
<feature type="domain" description="BCS1 N-terminal" evidence="16">
    <location>
        <begin position="27"/>
        <end position="214"/>
    </location>
</feature>
<dbReference type="InterPro" id="IPR003593">
    <property type="entry name" value="AAA+_ATPase"/>
</dbReference>
<dbReference type="PANTHER" id="PTHR23070">
    <property type="entry name" value="BCS1 AAA-TYPE ATPASE"/>
    <property type="match status" value="1"/>
</dbReference>
<name>K5VTK0_PHACS</name>
<keyword evidence="10" id="KW-0472">Membrane</keyword>
<dbReference type="InterPro" id="IPR014851">
    <property type="entry name" value="BCS1_N"/>
</dbReference>
<dbReference type="GO" id="GO:0005524">
    <property type="term" value="F:ATP binding"/>
    <property type="evidence" value="ECO:0007669"/>
    <property type="project" value="UniProtKB-KW"/>
</dbReference>
<dbReference type="EMBL" id="JH930473">
    <property type="protein sequence ID" value="EKM54803.1"/>
    <property type="molecule type" value="Genomic_DNA"/>
</dbReference>
<feature type="compositionally biased region" description="Low complexity" evidence="14">
    <location>
        <begin position="322"/>
        <end position="336"/>
    </location>
</feature>
<evidence type="ECO:0000256" key="4">
    <source>
        <dbReference type="ARBA" id="ARBA00022741"/>
    </source>
</evidence>
<feature type="region of interest" description="Disordered" evidence="14">
    <location>
        <begin position="82"/>
        <end position="112"/>
    </location>
</feature>
<feature type="domain" description="AAA+ ATPase" evidence="15">
    <location>
        <begin position="245"/>
        <end position="407"/>
    </location>
</feature>
<dbReference type="Pfam" id="PF25426">
    <property type="entry name" value="AAA_lid_BCS1"/>
    <property type="match status" value="1"/>
</dbReference>
<dbReference type="GeneID" id="18917245"/>
<evidence type="ECO:0000256" key="8">
    <source>
        <dbReference type="ARBA" id="ARBA00022989"/>
    </source>
</evidence>